<dbReference type="Proteomes" id="UP001527866">
    <property type="component" value="Unassembled WGS sequence"/>
</dbReference>
<feature type="compositionally biased region" description="Basic and acidic residues" evidence="1">
    <location>
        <begin position="1967"/>
        <end position="2111"/>
    </location>
</feature>
<feature type="compositionally biased region" description="Basic and acidic residues" evidence="1">
    <location>
        <begin position="2682"/>
        <end position="2698"/>
    </location>
</feature>
<dbReference type="InterPro" id="IPR057746">
    <property type="entry name" value="CpnT-like_N"/>
</dbReference>
<evidence type="ECO:0000256" key="1">
    <source>
        <dbReference type="SAM" id="MobiDB-lite"/>
    </source>
</evidence>
<feature type="domain" description="Outer membrane channel protein CpnT-like N-terminal" evidence="2">
    <location>
        <begin position="5"/>
        <end position="150"/>
    </location>
</feature>
<feature type="compositionally biased region" description="Low complexity" evidence="1">
    <location>
        <begin position="3042"/>
        <end position="3057"/>
    </location>
</feature>
<feature type="region of interest" description="Disordered" evidence="1">
    <location>
        <begin position="1476"/>
        <end position="1496"/>
    </location>
</feature>
<feature type="region of interest" description="Disordered" evidence="1">
    <location>
        <begin position="2786"/>
        <end position="2815"/>
    </location>
</feature>
<feature type="region of interest" description="Disordered" evidence="1">
    <location>
        <begin position="1346"/>
        <end position="1370"/>
    </location>
</feature>
<comment type="caution">
    <text evidence="3">The sequence shown here is derived from an EMBL/GenBank/DDBJ whole genome shotgun (WGS) entry which is preliminary data.</text>
</comment>
<feature type="region of interest" description="Disordered" evidence="1">
    <location>
        <begin position="1227"/>
        <end position="1251"/>
    </location>
</feature>
<evidence type="ECO:0000313" key="4">
    <source>
        <dbReference type="Proteomes" id="UP001527866"/>
    </source>
</evidence>
<feature type="compositionally biased region" description="Acidic residues" evidence="1">
    <location>
        <begin position="1100"/>
        <end position="1111"/>
    </location>
</feature>
<feature type="region of interest" description="Disordered" evidence="1">
    <location>
        <begin position="3020"/>
        <end position="3057"/>
    </location>
</feature>
<dbReference type="Pfam" id="PF25547">
    <property type="entry name" value="WXG100_2"/>
    <property type="match status" value="1"/>
</dbReference>
<feature type="compositionally biased region" description="Polar residues" evidence="1">
    <location>
        <begin position="745"/>
        <end position="754"/>
    </location>
</feature>
<sequence length="3180" mass="329965">MGMQPPDELRTMFMVLTGSEWPDADEDLLWELASVYGTTADRLDVDLPQFVLRVKNKVREEFDATAADFFDDSVNQFVGGDRNYLGEGAAAARGLRDYLDNAATQVQYAKWMIIGQLIQLAAEIAWAIAMAPFTFGASLAKIPVFQAITRTIIGRVLFRLISELVQQMAISQMFALALDAIIQRIQIDQGNRASWDDELTEEAAKGALLDGLFGTGAAFGGSALAKKFDELLGNAAGPAIAKYLDDLFDGRGGSGGPGGPSGKGAGDGVGGAAGKGADDATGGGGTNSAGGAGHGTGTSGSPGKGMADDLGGLFGDEADHLLAPYGKDAGPGWSRPADLERFKDRMGDAFADGMGGALGRDRAERLGRDYADAFARNWGSENLGKALDDVLSGAGPGLSPHVRDVLARGLPDAVEKGLADVGSAWRTALSQYSSQAIANAGQGVLAEGFYNLLFGEDKTFSVTWLSAVSGAVSGAVEQGLTEAGIAMLDRIGGIGSDLPDPPSETSGGGEKAVDPSDSDGASTVSSEDGGDGETEKVGPETGAAHDGASESGAAGGPTGGRGGGGASGGGASTTHGNDRSEQDEEGSEGAVPPPREVTTFSDGTGEPSPRGGSPDSAEVGTGGPAADGHGGHSRTAPEPSGEEEAQAPDEGTGPVAPVSGGPEGTGQDGADAALDAGGDTPSSFPREAGEWFPGSEDGPSDGSGRGEDTGPVDGVQASGDRTAPDAPAFGAAGDDGLRGAETPPDTGTSASSSPDADGTGSEYDGGRVPGEGGGNGEDGEDTGPADGVQASGDRTAPDAPVSGAVGDDGQRGAEAPPDTGAKAPSSPGTDGASVGSEYGGRVPGEGVGSGEDTAPAGDPKASADEAQASDGGTGPEVPVSGAPTGDGRSGADRSDDLAANGGVPNPSLAHTGEEGSGAESGTGPSLQPVAAPVPMVSGGGPVVQGAQRDTVDGHGTGTAERRPDTQRTPRSGPPPTPDGRPGTARGEEGPEARRRDPGPPVPSRTESESGPERAVGTDGGSGTSHGRAPLDESAPAEGVTAEVPPPGPRIPTESPDEGADGEWIEMGPVGTRAADSSGGPPSDGDHSDSDADTDAHSDRDEESEDGEEEQREEDRQDGDGRDRRPVDGDMARMLDALVGGGTRGGRYDGARTGTDDPVPAVVDRVRRWLGDDWRFTAVGLDLLRTRLADHDLTGDGGRRPVTVEVPVVSADGASRATAVVDVSRAWRPVDDPPVRPTTTYESRAKTGGNAVQQSRKQFGITGPFTVIGEVASKVALLNLRLRAAVAQRQRGTQYRTSAESKAKRAVDAKDDGEGFAADLRIDLGLRDGREPEGEVLRRDTATVPGVNEVTLPGRRSGAPEPWMPDTIGERGGPVLARAPRFGRTLAVLDTGGVADRVAGGGRDRPPLEADERARLRERLGDRELKEAMGRLDQGEPLALPFRRRERDRLTEPEWMESAELRGGPVHYERVGPVLGGTSFSDGDKTSASAATTANRTGKVDVEVEGGLMATADPAPGATVRAGAGGKVGHQRTDKQGRGTDHGAERARGASAEDHSALYRVTREYTVTTTDGGRETVTMVTLDLLSTEDAAALTGPEWAAPGGAGAADRHGDGPSPGGLGVGRDRIDGFGEAHPVGLRWGNGDLRRGEDGTTPAQEVARAVQAMVHRERPDLVLPPDGDGNRPNAWNRMWRKRDTRMQNTLRLHRQVEGAAKDADALAGEGVAIDLRPSGGRNLFRLGPGPLRQALHALGLMAERSSQDGADHFSLRLRADFTDGTHRGTRAEGKLTSALAAHASLSDGTEHGRKVTGEASAKVQYRHGETPAGLPWFLAEGGFTNTAEAGWNRSVLDTGKGAIHGGASYSGPVDSWSYNAGFQVEMAGGAPRPVPLGDDGPVLVVETPVGRPVPGEATGGGTADGTDAERAEQRAREMEEGLRGLMDLPGQERAAADARAGAERIAGEVDALEAQAEDARGQRDARRREHDEAQEAVDTARQRVDGAEGRSRSTQEDVARAKRDVETADEDGRRGAEERLHRAEGEADRARREAEEAGDALRRAEEERDAAGHARERAEQDVRDAEQRVRDRAQERDRARERADRAEEQADRTRAAVRDAGFENTAEADARQRTARARAEADDAAFRGRRDRDIRPDGAKGDALTGLPHAPRSARSDDGGLLDTARRTLSRATGYARALWSGSAIDGQVAVLTSPRSLAAESDALRNGGLPFRQQYEDAITRRSDVDALITAEDRGMSASEAFQGGGLDLTVKAENERTVSSGRSFADRLGLNLTLRGSPDHGAAHYNRLGGVLGAMWGWTRSGTEAQTETFTEEDQFSLPGSTVGVVRDVAFSFAARARVRPNLIASLPLPWTRDLSQEDRDTRGPRGAREDGDGTVGGREETRYRVVDLAAKGLLRGTEGLVGPLRAARALPEAIASRASGPGASRGLTLSGLDVDRAVQGIKDRVGEAGFDLTGQSEHDIRIALSPNASRGRRRALFSEGVPVRVRLSHKGAGDQRFTDGGWIRIRLERGPGAATGAVEAQMSSSRTDTDSDESSRAEAKGNRAGITAKADGAVLPVAADQGADPSLPPTRMHLLNAQGPLQVAETGVDRTHGTADSATDNRARTVTEPGVSMDTPVRLRFTLTREGAVNNTKAPITDGGHGVDAGRVKEIVPVSAMAPDDGPVSRPGPAREFDRAAAHQERPEQVGDAWRNGGGRAADRQPRVPMPESIGPGVADALVLSTALAKGWTPDGNRMDPAAAEAYLGTKGGLGVRAGVLRAAAGEQVLRSVFQRSQGGAQGGAPPADGRVHGEDGAPLLGGGDGPFAVPGLDARLYTSLRPGEGRVIDVDDGASTDRYTQRTHREERSGTHDGGQNLPVSGDLAFVGGLDGGDRGGFAPSAIYGSQSAAGNAAPPVGAGTSKDEATVLHTDHGAPEEKGRRFLVRMPMDALVVAHDPGGRGGPFGRTRGHPRGVTASTEVEVWLTREQAERYGLLGDGAAGRWDAVAEAKEEAGEREKALFDALDRHLGLDRDPRSADDRAHGDRAREAQDLLGLDPGLDPADWDGPARSAVAALRRHLGIGTDPDQGWDRDPDTVRADRERAGQALDLLREREAAGRPVLPRETVAALGDLVERRDALHAALAGQRTALDGLARALAAAWGRPQEQAPTLQAAFDEALNPDGGRRRVH</sequence>
<dbReference type="EMBL" id="JAQFWQ010000002">
    <property type="protein sequence ID" value="MDA2809211.1"/>
    <property type="molecule type" value="Genomic_DNA"/>
</dbReference>
<feature type="compositionally biased region" description="Low complexity" evidence="1">
    <location>
        <begin position="921"/>
        <end position="936"/>
    </location>
</feature>
<gene>
    <name evidence="3" type="ORF">O4J56_01055</name>
</gene>
<feature type="compositionally biased region" description="Basic and acidic residues" evidence="1">
    <location>
        <begin position="2849"/>
        <end position="2861"/>
    </location>
</feature>
<feature type="region of interest" description="Disordered" evidence="1">
    <location>
        <begin position="2670"/>
        <end position="2718"/>
    </location>
</feature>
<accession>A0ABT4TXQ6</accession>
<feature type="region of interest" description="Disordered" evidence="1">
    <location>
        <begin position="2367"/>
        <end position="2392"/>
    </location>
</feature>
<feature type="compositionally biased region" description="Basic and acidic residues" evidence="1">
    <location>
        <begin position="1083"/>
        <end position="1099"/>
    </location>
</feature>
<feature type="region of interest" description="Disordered" evidence="1">
    <location>
        <begin position="1509"/>
        <end position="1552"/>
    </location>
</feature>
<feature type="compositionally biased region" description="Basic and acidic residues" evidence="1">
    <location>
        <begin position="2118"/>
        <end position="2150"/>
    </location>
</feature>
<proteinExistence type="predicted"/>
<feature type="compositionally biased region" description="Gly residues" evidence="1">
    <location>
        <begin position="837"/>
        <end position="849"/>
    </location>
</feature>
<feature type="compositionally biased region" description="Basic and acidic residues" evidence="1">
    <location>
        <begin position="1112"/>
        <end position="1130"/>
    </location>
</feature>
<feature type="region of interest" description="Disordered" evidence="1">
    <location>
        <begin position="252"/>
        <end position="310"/>
    </location>
</feature>
<evidence type="ECO:0000313" key="3">
    <source>
        <dbReference type="EMBL" id="MDA2809211.1"/>
    </source>
</evidence>
<feature type="compositionally biased region" description="Gly residues" evidence="1">
    <location>
        <begin position="553"/>
        <end position="571"/>
    </location>
</feature>
<feature type="region of interest" description="Disordered" evidence="1">
    <location>
        <begin position="1900"/>
        <end position="2171"/>
    </location>
</feature>
<feature type="compositionally biased region" description="Low complexity" evidence="1">
    <location>
        <begin position="1073"/>
        <end position="1082"/>
    </location>
</feature>
<feature type="region of interest" description="Disordered" evidence="1">
    <location>
        <begin position="2835"/>
        <end position="2876"/>
    </location>
</feature>
<evidence type="ECO:0000259" key="2">
    <source>
        <dbReference type="Pfam" id="PF25547"/>
    </source>
</evidence>
<feature type="compositionally biased region" description="Basic and acidic residues" evidence="1">
    <location>
        <begin position="3020"/>
        <end position="3041"/>
    </location>
</feature>
<feature type="compositionally biased region" description="Low complexity" evidence="1">
    <location>
        <begin position="693"/>
        <end position="702"/>
    </location>
</feature>
<protein>
    <recommendedName>
        <fullName evidence="2">Outer membrane channel protein CpnT-like N-terminal domain-containing protein</fullName>
    </recommendedName>
</protein>
<feature type="compositionally biased region" description="Basic and acidic residues" evidence="1">
    <location>
        <begin position="1944"/>
        <end position="1957"/>
    </location>
</feature>
<feature type="compositionally biased region" description="Low complexity" evidence="1">
    <location>
        <begin position="542"/>
        <end position="552"/>
    </location>
</feature>
<name>A0ABT4TXQ6_9ACTN</name>
<feature type="compositionally biased region" description="Basic and acidic residues" evidence="1">
    <location>
        <begin position="2540"/>
        <end position="2554"/>
    </location>
</feature>
<dbReference type="RefSeq" id="WP_270683126.1">
    <property type="nucleotide sequence ID" value="NZ_JAQFWQ010000002.1"/>
</dbReference>
<feature type="compositionally biased region" description="Gly residues" evidence="1">
    <location>
        <begin position="281"/>
        <end position="303"/>
    </location>
</feature>
<organism evidence="3 4">
    <name type="scientific">Nocardiopsis endophytica</name>
    <dbReference type="NCBI Taxonomy" id="3018445"/>
    <lineage>
        <taxon>Bacteria</taxon>
        <taxon>Bacillati</taxon>
        <taxon>Actinomycetota</taxon>
        <taxon>Actinomycetes</taxon>
        <taxon>Streptosporangiales</taxon>
        <taxon>Nocardiopsidaceae</taxon>
        <taxon>Nocardiopsis</taxon>
    </lineage>
</organism>
<reference evidence="3 4" key="1">
    <citation type="submission" date="2023-01" db="EMBL/GenBank/DDBJ databases">
        <title>Draft genome sequence of Nocardiopsis sp. RSe5-2 isolated from halophytes.</title>
        <authorList>
            <person name="Duangmal K."/>
            <person name="Chantavorakit T."/>
        </authorList>
    </citation>
    <scope>NUCLEOTIDE SEQUENCE [LARGE SCALE GENOMIC DNA]</scope>
    <source>
        <strain evidence="3 4">RSe5-2</strain>
    </source>
</reference>
<feature type="compositionally biased region" description="Gly residues" evidence="1">
    <location>
        <begin position="767"/>
        <end position="776"/>
    </location>
</feature>
<feature type="compositionally biased region" description="Gly residues" evidence="1">
    <location>
        <begin position="252"/>
        <end position="274"/>
    </location>
</feature>
<keyword evidence="4" id="KW-1185">Reference proteome</keyword>
<feature type="region of interest" description="Disordered" evidence="1">
    <location>
        <begin position="2526"/>
        <end position="2557"/>
    </location>
</feature>
<feature type="region of interest" description="Disordered" evidence="1">
    <location>
        <begin position="492"/>
        <end position="1130"/>
    </location>
</feature>
<feature type="compositionally biased region" description="Basic and acidic residues" evidence="1">
    <location>
        <begin position="1917"/>
        <end position="1932"/>
    </location>
</feature>
<feature type="compositionally biased region" description="Acidic residues" evidence="1">
    <location>
        <begin position="1054"/>
        <end position="1063"/>
    </location>
</feature>
<feature type="compositionally biased region" description="Low complexity" evidence="1">
    <location>
        <begin position="668"/>
        <end position="679"/>
    </location>
</feature>
<feature type="compositionally biased region" description="Basic and acidic residues" evidence="1">
    <location>
        <begin position="985"/>
        <end position="997"/>
    </location>
</feature>
<feature type="compositionally biased region" description="Basic and acidic residues" evidence="1">
    <location>
        <begin position="1530"/>
        <end position="1552"/>
    </location>
</feature>
<feature type="compositionally biased region" description="Low complexity" evidence="1">
    <location>
        <begin position="724"/>
        <end position="734"/>
    </location>
</feature>